<organism evidence="1 2">
    <name type="scientific">Pseudonocardia ailaonensis</name>
    <dbReference type="NCBI Taxonomy" id="367279"/>
    <lineage>
        <taxon>Bacteria</taxon>
        <taxon>Bacillati</taxon>
        <taxon>Actinomycetota</taxon>
        <taxon>Actinomycetes</taxon>
        <taxon>Pseudonocardiales</taxon>
        <taxon>Pseudonocardiaceae</taxon>
        <taxon>Pseudonocardia</taxon>
    </lineage>
</organism>
<dbReference type="Proteomes" id="UP001500449">
    <property type="component" value="Unassembled WGS sequence"/>
</dbReference>
<gene>
    <name evidence="1" type="ORF">GCM10009836_50250</name>
</gene>
<keyword evidence="2" id="KW-1185">Reference proteome</keyword>
<evidence type="ECO:0000313" key="1">
    <source>
        <dbReference type="EMBL" id="GAA1863840.1"/>
    </source>
</evidence>
<protein>
    <submittedName>
        <fullName evidence="1">Uncharacterized protein</fullName>
    </submittedName>
</protein>
<comment type="caution">
    <text evidence="1">The sequence shown here is derived from an EMBL/GenBank/DDBJ whole genome shotgun (WGS) entry which is preliminary data.</text>
</comment>
<sequence>MSVDVHADGFGTPVETTTALHRSHEAAPPGITWAGRAFSDEDRPLLDPAATVAVRPERPVLASYR</sequence>
<evidence type="ECO:0000313" key="2">
    <source>
        <dbReference type="Proteomes" id="UP001500449"/>
    </source>
</evidence>
<proteinExistence type="predicted"/>
<name>A0ABN2NDY8_9PSEU</name>
<accession>A0ABN2NDY8</accession>
<dbReference type="EMBL" id="BAAAQK010000018">
    <property type="protein sequence ID" value="GAA1863840.1"/>
    <property type="molecule type" value="Genomic_DNA"/>
</dbReference>
<reference evidence="1 2" key="1">
    <citation type="journal article" date="2019" name="Int. J. Syst. Evol. Microbiol.">
        <title>The Global Catalogue of Microorganisms (GCM) 10K type strain sequencing project: providing services to taxonomists for standard genome sequencing and annotation.</title>
        <authorList>
            <consortium name="The Broad Institute Genomics Platform"/>
            <consortium name="The Broad Institute Genome Sequencing Center for Infectious Disease"/>
            <person name="Wu L."/>
            <person name="Ma J."/>
        </authorList>
    </citation>
    <scope>NUCLEOTIDE SEQUENCE [LARGE SCALE GENOMIC DNA]</scope>
    <source>
        <strain evidence="1 2">JCM 16009</strain>
    </source>
</reference>